<keyword evidence="2" id="KW-1185">Reference proteome</keyword>
<evidence type="ECO:0000313" key="2">
    <source>
        <dbReference type="Proteomes" id="UP000479000"/>
    </source>
</evidence>
<accession>A0A6H5G9F8</accession>
<dbReference type="Proteomes" id="UP000479000">
    <property type="component" value="Unassembled WGS sequence"/>
</dbReference>
<organism evidence="1 2">
    <name type="scientific">Nesidiocoris tenuis</name>
    <dbReference type="NCBI Taxonomy" id="355587"/>
    <lineage>
        <taxon>Eukaryota</taxon>
        <taxon>Metazoa</taxon>
        <taxon>Ecdysozoa</taxon>
        <taxon>Arthropoda</taxon>
        <taxon>Hexapoda</taxon>
        <taxon>Insecta</taxon>
        <taxon>Pterygota</taxon>
        <taxon>Neoptera</taxon>
        <taxon>Paraneoptera</taxon>
        <taxon>Hemiptera</taxon>
        <taxon>Heteroptera</taxon>
        <taxon>Panheteroptera</taxon>
        <taxon>Cimicomorpha</taxon>
        <taxon>Miridae</taxon>
        <taxon>Dicyphina</taxon>
        <taxon>Nesidiocoris</taxon>
    </lineage>
</organism>
<gene>
    <name evidence="1" type="ORF">NTEN_LOCUS5279</name>
</gene>
<proteinExistence type="predicted"/>
<dbReference type="AlphaFoldDB" id="A0A6H5G9F8"/>
<name>A0A6H5G9F8_9HEMI</name>
<evidence type="ECO:0000313" key="1">
    <source>
        <dbReference type="EMBL" id="CAA9998996.1"/>
    </source>
</evidence>
<sequence>MNNLRIHTPFSKKHSYAKARTNETYSTRIRLNSELYMEKILIYKRKWRMKLGRWSGASPGQRMYSPSVVQFWRSQASRGGRWALARVYLRHACPTVPHYVYFCRRGSWRSRPRAGSLPYARIRTRTRERVKCQVQFSKDTNTNSPFNCTRHFLKKELHDHSLPCLLIKEPLLGCRTDGRESAS</sequence>
<reference evidence="1 2" key="1">
    <citation type="submission" date="2020-02" db="EMBL/GenBank/DDBJ databases">
        <authorList>
            <person name="Ferguson B K."/>
        </authorList>
    </citation>
    <scope>NUCLEOTIDE SEQUENCE [LARGE SCALE GENOMIC DNA]</scope>
</reference>
<dbReference type="EMBL" id="CADCXU010008004">
    <property type="protein sequence ID" value="CAA9998996.1"/>
    <property type="molecule type" value="Genomic_DNA"/>
</dbReference>
<protein>
    <submittedName>
        <fullName evidence="1">Uncharacterized protein</fullName>
    </submittedName>
</protein>